<feature type="transmembrane region" description="Helical" evidence="1">
    <location>
        <begin position="141"/>
        <end position="165"/>
    </location>
</feature>
<accession>A0AAD7D1K1</accession>
<sequence>MATCHLPLSWSLIAAHTSLASWPLENALRAFIGHPSIASFPPKQTWAGPTGLQLMPTLTSLHDPGPTLRLVATAWSAVIIASLVCKPPTKPEGAVLSETTILRIHEMASRQPYPMPPDDGGDEGAILALPFAQNPRKQSLFIFWLFLLLVAGAAAYFFSPLWMAVVSRHIAEQHGKLSWAVILISSTILANISDPFCQFGFFLWSAIRLSIETAIWTAVTLLFKPVATAHSASQQVMRIAHYLSRWYLRIPLDLPLPQDVDRSTTLMSSAVSVVGGYHLIGGRVARTYMLVLKSMVEQPVKLVHLYSSLRDAYAPIVPTHHFQSWAWWAIKHILAFMLGELSWRSISWSKLFIIPPRSHLQLAIDPIQREQRRQAVEQADIKRLVQKLVANAGLGSGTSASDSPSS</sequence>
<dbReference type="EMBL" id="JARKIE010000167">
    <property type="protein sequence ID" value="KAJ7672667.1"/>
    <property type="molecule type" value="Genomic_DNA"/>
</dbReference>
<reference evidence="3" key="1">
    <citation type="submission" date="2023-03" db="EMBL/GenBank/DDBJ databases">
        <title>Massive genome expansion in bonnet fungi (Mycena s.s.) driven by repeated elements and novel gene families across ecological guilds.</title>
        <authorList>
            <consortium name="Lawrence Berkeley National Laboratory"/>
            <person name="Harder C.B."/>
            <person name="Miyauchi S."/>
            <person name="Viragh M."/>
            <person name="Kuo A."/>
            <person name="Thoen E."/>
            <person name="Andreopoulos B."/>
            <person name="Lu D."/>
            <person name="Skrede I."/>
            <person name="Drula E."/>
            <person name="Henrissat B."/>
            <person name="Morin E."/>
            <person name="Kohler A."/>
            <person name="Barry K."/>
            <person name="LaButti K."/>
            <person name="Morin E."/>
            <person name="Salamov A."/>
            <person name="Lipzen A."/>
            <person name="Mereny Z."/>
            <person name="Hegedus B."/>
            <person name="Baldrian P."/>
            <person name="Stursova M."/>
            <person name="Weitz H."/>
            <person name="Taylor A."/>
            <person name="Grigoriev I.V."/>
            <person name="Nagy L.G."/>
            <person name="Martin F."/>
            <person name="Kauserud H."/>
        </authorList>
    </citation>
    <scope>NUCLEOTIDE SEQUENCE</scope>
    <source>
        <strain evidence="3">CBHHK067</strain>
    </source>
</reference>
<evidence type="ECO:0000256" key="2">
    <source>
        <dbReference type="SAM" id="SignalP"/>
    </source>
</evidence>
<keyword evidence="1" id="KW-1133">Transmembrane helix</keyword>
<feature type="signal peptide" evidence="2">
    <location>
        <begin position="1"/>
        <end position="20"/>
    </location>
</feature>
<keyword evidence="4" id="KW-1185">Reference proteome</keyword>
<dbReference type="Proteomes" id="UP001221757">
    <property type="component" value="Unassembled WGS sequence"/>
</dbReference>
<keyword evidence="2" id="KW-0732">Signal</keyword>
<comment type="caution">
    <text evidence="3">The sequence shown here is derived from an EMBL/GenBank/DDBJ whole genome shotgun (WGS) entry which is preliminary data.</text>
</comment>
<gene>
    <name evidence="3" type="ORF">B0H17DRAFT_1084176</name>
</gene>
<feature type="chain" id="PRO_5042208974" description="Transmembrane protein" evidence="2">
    <location>
        <begin position="21"/>
        <end position="406"/>
    </location>
</feature>
<evidence type="ECO:0000313" key="4">
    <source>
        <dbReference type="Proteomes" id="UP001221757"/>
    </source>
</evidence>
<organism evidence="3 4">
    <name type="scientific">Mycena rosella</name>
    <name type="common">Pink bonnet</name>
    <name type="synonym">Agaricus rosellus</name>
    <dbReference type="NCBI Taxonomy" id="1033263"/>
    <lineage>
        <taxon>Eukaryota</taxon>
        <taxon>Fungi</taxon>
        <taxon>Dikarya</taxon>
        <taxon>Basidiomycota</taxon>
        <taxon>Agaricomycotina</taxon>
        <taxon>Agaricomycetes</taxon>
        <taxon>Agaricomycetidae</taxon>
        <taxon>Agaricales</taxon>
        <taxon>Marasmiineae</taxon>
        <taxon>Mycenaceae</taxon>
        <taxon>Mycena</taxon>
    </lineage>
</organism>
<name>A0AAD7D1K1_MYCRO</name>
<proteinExistence type="predicted"/>
<protein>
    <recommendedName>
        <fullName evidence="5">Transmembrane protein</fullName>
    </recommendedName>
</protein>
<evidence type="ECO:0000313" key="3">
    <source>
        <dbReference type="EMBL" id="KAJ7672667.1"/>
    </source>
</evidence>
<keyword evidence="1" id="KW-0472">Membrane</keyword>
<dbReference type="AlphaFoldDB" id="A0AAD7D1K1"/>
<keyword evidence="1" id="KW-0812">Transmembrane</keyword>
<evidence type="ECO:0008006" key="5">
    <source>
        <dbReference type="Google" id="ProtNLM"/>
    </source>
</evidence>
<evidence type="ECO:0000256" key="1">
    <source>
        <dbReference type="SAM" id="Phobius"/>
    </source>
</evidence>